<dbReference type="Pfam" id="PF14559">
    <property type="entry name" value="TPR_19"/>
    <property type="match status" value="1"/>
</dbReference>
<feature type="region of interest" description="Disordered" evidence="1">
    <location>
        <begin position="35"/>
        <end position="82"/>
    </location>
</feature>
<accession>A0ABZ2F6N2</accession>
<evidence type="ECO:0000256" key="1">
    <source>
        <dbReference type="SAM" id="MobiDB-lite"/>
    </source>
</evidence>
<dbReference type="Gene3D" id="1.25.40.10">
    <property type="entry name" value="Tetratricopeptide repeat domain"/>
    <property type="match status" value="1"/>
</dbReference>
<reference evidence="2 3" key="1">
    <citation type="submission" date="2022-09" db="EMBL/GenBank/DDBJ databases">
        <authorList>
            <person name="Giprobiosintez L."/>
        </authorList>
    </citation>
    <scope>NUCLEOTIDE SEQUENCE [LARGE SCALE GENOMIC DNA]</scope>
    <source>
        <strain evidence="3">VKPM-B-12549 (GBS-15)</strain>
    </source>
</reference>
<feature type="compositionally biased region" description="Low complexity" evidence="1">
    <location>
        <begin position="37"/>
        <end position="47"/>
    </location>
</feature>
<feature type="compositionally biased region" description="Pro residues" evidence="1">
    <location>
        <begin position="48"/>
        <end position="60"/>
    </location>
</feature>
<proteinExistence type="predicted"/>
<keyword evidence="3" id="KW-1185">Reference proteome</keyword>
<dbReference type="RefSeq" id="WP_198323617.1">
    <property type="nucleotide sequence ID" value="NZ_CP104311.1"/>
</dbReference>
<evidence type="ECO:0000313" key="2">
    <source>
        <dbReference type="EMBL" id="WWF01907.1"/>
    </source>
</evidence>
<gene>
    <name evidence="2" type="ORF">N4J17_15790</name>
</gene>
<dbReference type="EMBL" id="CP104311">
    <property type="protein sequence ID" value="WWF01907.1"/>
    <property type="molecule type" value="Genomic_DNA"/>
</dbReference>
<organism evidence="2 3">
    <name type="scientific">Methylococcus capsulatus</name>
    <dbReference type="NCBI Taxonomy" id="414"/>
    <lineage>
        <taxon>Bacteria</taxon>
        <taxon>Pseudomonadati</taxon>
        <taxon>Pseudomonadota</taxon>
        <taxon>Gammaproteobacteria</taxon>
        <taxon>Methylococcales</taxon>
        <taxon>Methylococcaceae</taxon>
        <taxon>Methylococcus</taxon>
    </lineage>
</organism>
<sequence length="174" mass="18535">MNFHIDSRRFHGLPCRWLAVALCLAVSAGCAQRKAVRPSAPSVRPVPTASPAPSPKPKPSAQPTKPAPRASAGAKKQPAPTPAVAALISDADKAQATGQLDNAATTLERAIRMQPRNPELWYRLATVRMAQQQPRLALDLARKSKVLAKGNPDLLDKSQALIEEAGRLMGGAEK</sequence>
<name>A0ABZ2F6N2_METCP</name>
<dbReference type="Proteomes" id="UP001359308">
    <property type="component" value="Chromosome"/>
</dbReference>
<protein>
    <submittedName>
        <fullName evidence="2">Tetratricopeptide repeat protein</fullName>
    </submittedName>
</protein>
<dbReference type="SUPFAM" id="SSF48452">
    <property type="entry name" value="TPR-like"/>
    <property type="match status" value="1"/>
</dbReference>
<dbReference type="InterPro" id="IPR011990">
    <property type="entry name" value="TPR-like_helical_dom_sf"/>
</dbReference>
<evidence type="ECO:0000313" key="3">
    <source>
        <dbReference type="Proteomes" id="UP001359308"/>
    </source>
</evidence>